<feature type="coiled-coil region" evidence="1">
    <location>
        <begin position="29"/>
        <end position="78"/>
    </location>
</feature>
<reference evidence="2" key="1">
    <citation type="journal article" date="2014" name="Front. Microbiol.">
        <title>High frequency of phylogenetically diverse reductive dehalogenase-homologous genes in deep subseafloor sedimentary metagenomes.</title>
        <authorList>
            <person name="Kawai M."/>
            <person name="Futagami T."/>
            <person name="Toyoda A."/>
            <person name="Takaki Y."/>
            <person name="Nishi S."/>
            <person name="Hori S."/>
            <person name="Arai W."/>
            <person name="Tsubouchi T."/>
            <person name="Morono Y."/>
            <person name="Uchiyama I."/>
            <person name="Ito T."/>
            <person name="Fujiyama A."/>
            <person name="Inagaki F."/>
            <person name="Takami H."/>
        </authorList>
    </citation>
    <scope>NUCLEOTIDE SEQUENCE</scope>
    <source>
        <strain evidence="2">Expedition CK06-06</strain>
    </source>
</reference>
<organism evidence="2">
    <name type="scientific">marine sediment metagenome</name>
    <dbReference type="NCBI Taxonomy" id="412755"/>
    <lineage>
        <taxon>unclassified sequences</taxon>
        <taxon>metagenomes</taxon>
        <taxon>ecological metagenomes</taxon>
    </lineage>
</organism>
<gene>
    <name evidence="2" type="ORF">S03H2_26172</name>
</gene>
<feature type="non-terminal residue" evidence="2">
    <location>
        <position position="1"/>
    </location>
</feature>
<keyword evidence="1" id="KW-0175">Coiled coil</keyword>
<dbReference type="EMBL" id="BARU01015067">
    <property type="protein sequence ID" value="GAH39886.1"/>
    <property type="molecule type" value="Genomic_DNA"/>
</dbReference>
<proteinExistence type="predicted"/>
<feature type="non-terminal residue" evidence="2">
    <location>
        <position position="123"/>
    </location>
</feature>
<dbReference type="AlphaFoldDB" id="X1F2N0"/>
<accession>X1F2N0</accession>
<name>X1F2N0_9ZZZZ</name>
<evidence type="ECO:0000313" key="2">
    <source>
        <dbReference type="EMBL" id="GAH39886.1"/>
    </source>
</evidence>
<protein>
    <submittedName>
        <fullName evidence="2">Uncharacterized protein</fullName>
    </submittedName>
</protein>
<comment type="caution">
    <text evidence="2">The sequence shown here is derived from an EMBL/GenBank/DDBJ whole genome shotgun (WGS) entry which is preliminary data.</text>
</comment>
<evidence type="ECO:0000256" key="1">
    <source>
        <dbReference type="SAM" id="Coils"/>
    </source>
</evidence>
<sequence length="123" mass="14905">ALSILNDIGWTGGYMVLLEDTIRLIQVKKKEKDQRIIREKERLKKQIDEEREFERKIAENIQREKDRMISKKIELRKMEDLVNYMEQRKLEAFKIMDKAEVLLKQGLYEHSIDMYYQAELVLT</sequence>